<dbReference type="HOGENOM" id="CLU_064253_0_0_5"/>
<dbReference type="InterPro" id="IPR002931">
    <property type="entry name" value="Transglutaminase-like"/>
</dbReference>
<dbReference type="AlphaFoldDB" id="E6VPZ9"/>
<name>E6VPZ9_RHOPX</name>
<dbReference type="Pfam" id="PF01841">
    <property type="entry name" value="Transglut_core"/>
    <property type="match status" value="1"/>
</dbReference>
<dbReference type="OrthoDB" id="5438043at2"/>
<evidence type="ECO:0000259" key="1">
    <source>
        <dbReference type="SMART" id="SM00460"/>
    </source>
</evidence>
<evidence type="ECO:0000313" key="2">
    <source>
        <dbReference type="EMBL" id="ADU43676.1"/>
    </source>
</evidence>
<dbReference type="KEGG" id="rpx:Rpdx1_2068"/>
<gene>
    <name evidence="2" type="ordered locus">Rpdx1_2068</name>
</gene>
<reference evidence="2" key="1">
    <citation type="submission" date="2010-12" db="EMBL/GenBank/DDBJ databases">
        <title>Complete sequence of Rhodopseudomonas palustris DX-1.</title>
        <authorList>
            <consortium name="US DOE Joint Genome Institute"/>
            <person name="Lucas S."/>
            <person name="Copeland A."/>
            <person name="Lapidus A."/>
            <person name="Cheng J.-F."/>
            <person name="Goodwin L."/>
            <person name="Pitluck S."/>
            <person name="Misra M."/>
            <person name="Chertkov O."/>
            <person name="Detter J.C."/>
            <person name="Han C."/>
            <person name="Tapia R."/>
            <person name="Land M."/>
            <person name="Hauser L."/>
            <person name="Kyrpides N."/>
            <person name="Ivanova N."/>
            <person name="Ovchinnikova G."/>
            <person name="Logan B."/>
            <person name="Oda Y."/>
            <person name="Harwood C."/>
            <person name="Woyke T."/>
        </authorList>
    </citation>
    <scope>NUCLEOTIDE SEQUENCE [LARGE SCALE GENOMIC DNA]</scope>
    <source>
        <strain evidence="2">DX-1</strain>
    </source>
</reference>
<organism evidence="2 3">
    <name type="scientific">Rhodopseudomonas palustris (strain DX-1)</name>
    <dbReference type="NCBI Taxonomy" id="652103"/>
    <lineage>
        <taxon>Bacteria</taxon>
        <taxon>Pseudomonadati</taxon>
        <taxon>Pseudomonadota</taxon>
        <taxon>Alphaproteobacteria</taxon>
        <taxon>Hyphomicrobiales</taxon>
        <taxon>Nitrobacteraceae</taxon>
        <taxon>Rhodopseudomonas</taxon>
    </lineage>
</organism>
<sequence>MIIRAGYHIAFHCFQETPINLLLSVHPSRAQHVIGEHVIKFSPDVPAHDFTDMFGNVCTRIVAPPGRIDISNDFLIEDSGLPDEVAPGARQIPVAELPDEVMVYLLGSRYCDTDKLSNLAWSLFGGTPAGWERVQAIVDYVHDRITFGYQFARNDRTASEGHAEQIGVCRDFAHLAVALCRCMNIPARYCTGYLGDIGVPADPAPMDFSAWFEVYLDGRWYTFDARHNTPRIGRIVIARGRDAADVAISTSFGVTNLLNFEVITHEVTNQEAATDAPLSKVA</sequence>
<dbReference type="Gene3D" id="2.60.40.2250">
    <property type="match status" value="1"/>
</dbReference>
<dbReference type="Gene3D" id="3.10.620.30">
    <property type="match status" value="1"/>
</dbReference>
<accession>E6VPZ9</accession>
<dbReference type="InterPro" id="IPR038765">
    <property type="entry name" value="Papain-like_cys_pep_sf"/>
</dbReference>
<dbReference type="Proteomes" id="UP000001402">
    <property type="component" value="Chromosome"/>
</dbReference>
<dbReference type="SUPFAM" id="SSF54001">
    <property type="entry name" value="Cysteine proteinases"/>
    <property type="match status" value="1"/>
</dbReference>
<proteinExistence type="predicted"/>
<dbReference type="SMART" id="SM00460">
    <property type="entry name" value="TGc"/>
    <property type="match status" value="1"/>
</dbReference>
<evidence type="ECO:0000313" key="3">
    <source>
        <dbReference type="Proteomes" id="UP000001402"/>
    </source>
</evidence>
<feature type="domain" description="Transglutaminase-like" evidence="1">
    <location>
        <begin position="161"/>
        <end position="227"/>
    </location>
</feature>
<dbReference type="STRING" id="652103.Rpdx1_2068"/>
<dbReference type="eggNOG" id="COG1305">
    <property type="taxonomic scope" value="Bacteria"/>
</dbReference>
<dbReference type="BioCyc" id="RPAL652103:RPDX1_RS10140-MONOMER"/>
<dbReference type="PANTHER" id="PTHR33490">
    <property type="entry name" value="BLR5614 PROTEIN-RELATED"/>
    <property type="match status" value="1"/>
</dbReference>
<protein>
    <submittedName>
        <fullName evidence="2">Transglutaminase domain protein</fullName>
    </submittedName>
</protein>
<dbReference type="PANTHER" id="PTHR33490:SF12">
    <property type="entry name" value="BLL5557 PROTEIN"/>
    <property type="match status" value="1"/>
</dbReference>
<dbReference type="EMBL" id="CP002418">
    <property type="protein sequence ID" value="ADU43676.1"/>
    <property type="molecule type" value="Genomic_DNA"/>
</dbReference>